<keyword evidence="7 9" id="KW-0807">Transducer</keyword>
<dbReference type="InterPro" id="IPR009875">
    <property type="entry name" value="PilZ_domain"/>
</dbReference>
<feature type="coiled-coil region" evidence="10">
    <location>
        <begin position="260"/>
        <end position="292"/>
    </location>
</feature>
<keyword evidence="6" id="KW-0472">Membrane</keyword>
<dbReference type="Pfam" id="PF07238">
    <property type="entry name" value="PilZ"/>
    <property type="match status" value="1"/>
</dbReference>
<feature type="domain" description="T-SNARE coiled-coil homology" evidence="12">
    <location>
        <begin position="455"/>
        <end position="517"/>
    </location>
</feature>
<dbReference type="PROSITE" id="PS50885">
    <property type="entry name" value="HAMP"/>
    <property type="match status" value="1"/>
</dbReference>
<name>A0ABS4SFF4_9PROT</name>
<evidence type="ECO:0000256" key="1">
    <source>
        <dbReference type="ARBA" id="ARBA00004429"/>
    </source>
</evidence>
<dbReference type="Pfam" id="PF00015">
    <property type="entry name" value="MCPsignal"/>
    <property type="match status" value="1"/>
</dbReference>
<dbReference type="SUPFAM" id="SSF141371">
    <property type="entry name" value="PilZ domain-like"/>
    <property type="match status" value="1"/>
</dbReference>
<evidence type="ECO:0000256" key="5">
    <source>
        <dbReference type="ARBA" id="ARBA00022989"/>
    </source>
</evidence>
<keyword evidence="15" id="KW-1185">Reference proteome</keyword>
<evidence type="ECO:0000256" key="3">
    <source>
        <dbReference type="ARBA" id="ARBA00022519"/>
    </source>
</evidence>
<keyword evidence="3" id="KW-0997">Cell inner membrane</keyword>
<dbReference type="SUPFAM" id="SSF103190">
    <property type="entry name" value="Sensory domain-like"/>
    <property type="match status" value="1"/>
</dbReference>
<feature type="domain" description="HAMP" evidence="13">
    <location>
        <begin position="209"/>
        <end position="262"/>
    </location>
</feature>
<dbReference type="SMART" id="SM00283">
    <property type="entry name" value="MA"/>
    <property type="match status" value="1"/>
</dbReference>
<dbReference type="InterPro" id="IPR029151">
    <property type="entry name" value="Sensor-like_sf"/>
</dbReference>
<feature type="domain" description="Methyl-accepting transducer" evidence="11">
    <location>
        <begin position="310"/>
        <end position="525"/>
    </location>
</feature>
<dbReference type="PROSITE" id="PS50192">
    <property type="entry name" value="T_SNARE"/>
    <property type="match status" value="1"/>
</dbReference>
<evidence type="ECO:0000259" key="11">
    <source>
        <dbReference type="PROSITE" id="PS50111"/>
    </source>
</evidence>
<dbReference type="Pfam" id="PF17202">
    <property type="entry name" value="sCache_3_3"/>
    <property type="match status" value="1"/>
</dbReference>
<keyword evidence="5" id="KW-1133">Transmembrane helix</keyword>
<dbReference type="Gene3D" id="1.10.287.950">
    <property type="entry name" value="Methyl-accepting chemotaxis protein"/>
    <property type="match status" value="1"/>
</dbReference>
<evidence type="ECO:0000256" key="2">
    <source>
        <dbReference type="ARBA" id="ARBA00022475"/>
    </source>
</evidence>
<protein>
    <submittedName>
        <fullName evidence="14">Methyl-accepting chemotaxis protein</fullName>
    </submittedName>
</protein>
<keyword evidence="2" id="KW-1003">Cell membrane</keyword>
<dbReference type="PROSITE" id="PS50111">
    <property type="entry name" value="CHEMOTAXIS_TRANSDUC_2"/>
    <property type="match status" value="1"/>
</dbReference>
<evidence type="ECO:0000313" key="14">
    <source>
        <dbReference type="EMBL" id="MBP2291303.1"/>
    </source>
</evidence>
<evidence type="ECO:0000256" key="9">
    <source>
        <dbReference type="PROSITE-ProRule" id="PRU00284"/>
    </source>
</evidence>
<evidence type="ECO:0000259" key="12">
    <source>
        <dbReference type="PROSITE" id="PS50192"/>
    </source>
</evidence>
<evidence type="ECO:0000256" key="7">
    <source>
        <dbReference type="ARBA" id="ARBA00023224"/>
    </source>
</evidence>
<sequence>MKALRTLSLATKLTILCTLGLVVLGGALTFATVYIVQTRIGEEALERREQAITSFHLLLDQKGSEFHVKNSALYIDDFKLDGANDVVDSIRSVNGGVATIFHGDKRVATNIRNPDGSRAVGTTLARGPVYTALFEKHEPYRGEANILGDAYFTAYDPLTNQNGEVIGVLFVGLKKSDALHVVDEVVSNTLKVAAVITLAVGAIMLLVVRRQFLTLGRIRTAMLQIADSQYETVVPGLDRQDEIGSMAQAVATFRQKGLDNQRLRDEQERERRESEQAKIAALEAMARTVEQETRTAVDRVAERSTLMDENAQAMASSAESVSGNSQNVAAAAEQALGNAQAVATATDQLTASIAEISNQVAFASQISRRAVDGGRRTEEVVVSLSEAIGHIGEVATFIQGIANQTNLLALNATIEAARAGEAGKGFAVVAGEVKNLATQTSRSAEEISRQIAELQSMTATAVTAVKDIGHTITEIDGVAGSIAAAMDQQGAATREISRNVGQTAAAAQEVSVRIAQVSEEAAETGSRAVEVRRVASDVAGSIETLRQMLVRAVRTATPEVDRRRSPRFAITAPCAVAAAAGDLRGRLQDLSEGGATVEGIDPAAIGNRGTLTIQGCSQPLPFTVLSRDATVMHVKFDLAPQAAATFATEFRRLTIGLSPLDQAA</sequence>
<proteinExistence type="inferred from homology"/>
<dbReference type="Gene3D" id="6.10.340.10">
    <property type="match status" value="1"/>
</dbReference>
<dbReference type="Proteomes" id="UP000781958">
    <property type="component" value="Unassembled WGS sequence"/>
</dbReference>
<dbReference type="EMBL" id="JAGINP010000003">
    <property type="protein sequence ID" value="MBP2291303.1"/>
    <property type="molecule type" value="Genomic_DNA"/>
</dbReference>
<keyword evidence="10" id="KW-0175">Coiled coil</keyword>
<dbReference type="PANTHER" id="PTHR32089:SF112">
    <property type="entry name" value="LYSOZYME-LIKE PROTEIN-RELATED"/>
    <property type="match status" value="1"/>
</dbReference>
<evidence type="ECO:0000256" key="4">
    <source>
        <dbReference type="ARBA" id="ARBA00022692"/>
    </source>
</evidence>
<dbReference type="RefSeq" id="WP_209764718.1">
    <property type="nucleotide sequence ID" value="NZ_JAGINP010000003.1"/>
</dbReference>
<comment type="similarity">
    <text evidence="8">Belongs to the methyl-accepting chemotaxis (MCP) protein family.</text>
</comment>
<keyword evidence="4" id="KW-0812">Transmembrane</keyword>
<dbReference type="InterPro" id="IPR003660">
    <property type="entry name" value="HAMP_dom"/>
</dbReference>
<dbReference type="InterPro" id="IPR004089">
    <property type="entry name" value="MCPsignal_dom"/>
</dbReference>
<dbReference type="SUPFAM" id="SSF58104">
    <property type="entry name" value="Methyl-accepting chemotaxis protein (MCP) signaling domain"/>
    <property type="match status" value="1"/>
</dbReference>
<dbReference type="InterPro" id="IPR033463">
    <property type="entry name" value="sCache_3"/>
</dbReference>
<dbReference type="Gene3D" id="2.40.10.220">
    <property type="entry name" value="predicted glycosyltransferase like domains"/>
    <property type="match status" value="1"/>
</dbReference>
<comment type="caution">
    <text evidence="14">The sequence shown here is derived from an EMBL/GenBank/DDBJ whole genome shotgun (WGS) entry which is preliminary data.</text>
</comment>
<gene>
    <name evidence="14" type="ORF">J2851_001052</name>
</gene>
<reference evidence="14 15" key="1">
    <citation type="submission" date="2021-03" db="EMBL/GenBank/DDBJ databases">
        <title>Genomic Encyclopedia of Type Strains, Phase III (KMG-III): the genomes of soil and plant-associated and newly described type strains.</title>
        <authorList>
            <person name="Whitman W."/>
        </authorList>
    </citation>
    <scope>NUCLEOTIDE SEQUENCE [LARGE SCALE GENOMIC DNA]</scope>
    <source>
        <strain evidence="14 15">IMMIB AFH-6</strain>
    </source>
</reference>
<evidence type="ECO:0000256" key="8">
    <source>
        <dbReference type="ARBA" id="ARBA00029447"/>
    </source>
</evidence>
<evidence type="ECO:0000256" key="6">
    <source>
        <dbReference type="ARBA" id="ARBA00023136"/>
    </source>
</evidence>
<comment type="subcellular location">
    <subcellularLocation>
        <location evidence="1">Cell inner membrane</location>
        <topology evidence="1">Multi-pass membrane protein</topology>
    </subcellularLocation>
</comment>
<evidence type="ECO:0000256" key="10">
    <source>
        <dbReference type="SAM" id="Coils"/>
    </source>
</evidence>
<dbReference type="PANTHER" id="PTHR32089">
    <property type="entry name" value="METHYL-ACCEPTING CHEMOTAXIS PROTEIN MCPB"/>
    <property type="match status" value="1"/>
</dbReference>
<accession>A0ABS4SFF4</accession>
<organism evidence="14 15">
    <name type="scientific">Azospirillum rugosum</name>
    <dbReference type="NCBI Taxonomy" id="416170"/>
    <lineage>
        <taxon>Bacteria</taxon>
        <taxon>Pseudomonadati</taxon>
        <taxon>Pseudomonadota</taxon>
        <taxon>Alphaproteobacteria</taxon>
        <taxon>Rhodospirillales</taxon>
        <taxon>Azospirillaceae</taxon>
        <taxon>Azospirillum</taxon>
    </lineage>
</organism>
<evidence type="ECO:0000259" key="13">
    <source>
        <dbReference type="PROSITE" id="PS50885"/>
    </source>
</evidence>
<dbReference type="InterPro" id="IPR000727">
    <property type="entry name" value="T_SNARE_dom"/>
</dbReference>
<evidence type="ECO:0000313" key="15">
    <source>
        <dbReference type="Proteomes" id="UP000781958"/>
    </source>
</evidence>